<feature type="transmembrane region" description="Helical" evidence="2">
    <location>
        <begin position="88"/>
        <end position="109"/>
    </location>
</feature>
<organism evidence="3 4">
    <name type="scientific">Caenispirillum salinarum AK4</name>
    <dbReference type="NCBI Taxonomy" id="1238182"/>
    <lineage>
        <taxon>Bacteria</taxon>
        <taxon>Pseudomonadati</taxon>
        <taxon>Pseudomonadota</taxon>
        <taxon>Alphaproteobacteria</taxon>
        <taxon>Rhodospirillales</taxon>
        <taxon>Novispirillaceae</taxon>
        <taxon>Caenispirillum</taxon>
    </lineage>
</organism>
<proteinExistence type="predicted"/>
<keyword evidence="4" id="KW-1185">Reference proteome</keyword>
<evidence type="ECO:0000313" key="3">
    <source>
        <dbReference type="EMBL" id="EKV31532.1"/>
    </source>
</evidence>
<dbReference type="RefSeq" id="WP_009540013.1">
    <property type="nucleotide sequence ID" value="NZ_ANHY01000006.1"/>
</dbReference>
<comment type="caution">
    <text evidence="3">The sequence shown here is derived from an EMBL/GenBank/DDBJ whole genome shotgun (WGS) entry which is preliminary data.</text>
</comment>
<dbReference type="STRING" id="1238182.C882_3905"/>
<feature type="transmembrane region" description="Helical" evidence="2">
    <location>
        <begin position="115"/>
        <end position="141"/>
    </location>
</feature>
<keyword evidence="2" id="KW-1133">Transmembrane helix</keyword>
<dbReference type="EMBL" id="ANHY01000006">
    <property type="protein sequence ID" value="EKV31532.1"/>
    <property type="molecule type" value="Genomic_DNA"/>
</dbReference>
<name>K9H1U6_9PROT</name>
<keyword evidence="2" id="KW-0472">Membrane</keyword>
<keyword evidence="2" id="KW-0812">Transmembrane</keyword>
<sequence>MAKGADGKGRAGAKTSGGKPSRPPGAPTPEERAEVVVTKLERFIREGRSATAGVSFKSWQGMAKAEITAALKAAEGQEARSSRLIDRFVLLGGAALSTIGVWGTALAIGQAPDRVLAAVLSLLAGLALLWIGGALGLRAPFGRFRDERRRAALTRVDDLHRQVRRLEIDLKSRAKKLQAERDAQDEAS</sequence>
<dbReference type="Proteomes" id="UP000009881">
    <property type="component" value="Unassembled WGS sequence"/>
</dbReference>
<reference evidence="3 4" key="1">
    <citation type="journal article" date="2013" name="Genome Announc.">
        <title>Draft Genome Sequence of an Alphaproteobacterium, Caenispirillum salinarum AK4(T), Isolated from a Solar Saltern.</title>
        <authorList>
            <person name="Khatri I."/>
            <person name="Singh A."/>
            <person name="Korpole S."/>
            <person name="Pinnaka A.K."/>
            <person name="Subramanian S."/>
        </authorList>
    </citation>
    <scope>NUCLEOTIDE SEQUENCE [LARGE SCALE GENOMIC DNA]</scope>
    <source>
        <strain evidence="3 4">AK4</strain>
    </source>
</reference>
<evidence type="ECO:0000256" key="1">
    <source>
        <dbReference type="SAM" id="MobiDB-lite"/>
    </source>
</evidence>
<protein>
    <recommendedName>
        <fullName evidence="5">Transmembrane protein</fullName>
    </recommendedName>
</protein>
<dbReference type="OrthoDB" id="8445274at2"/>
<dbReference type="eggNOG" id="ENOG5032YRC">
    <property type="taxonomic scope" value="Bacteria"/>
</dbReference>
<accession>K9H1U6</accession>
<evidence type="ECO:0000256" key="2">
    <source>
        <dbReference type="SAM" id="Phobius"/>
    </source>
</evidence>
<evidence type="ECO:0000313" key="4">
    <source>
        <dbReference type="Proteomes" id="UP000009881"/>
    </source>
</evidence>
<dbReference type="AlphaFoldDB" id="K9H1U6"/>
<evidence type="ECO:0008006" key="5">
    <source>
        <dbReference type="Google" id="ProtNLM"/>
    </source>
</evidence>
<feature type="region of interest" description="Disordered" evidence="1">
    <location>
        <begin position="1"/>
        <end position="32"/>
    </location>
</feature>
<gene>
    <name evidence="3" type="ORF">C882_3905</name>
</gene>